<dbReference type="GO" id="GO:0004049">
    <property type="term" value="F:anthranilate synthase activity"/>
    <property type="evidence" value="ECO:0007669"/>
    <property type="project" value="TreeGrafter"/>
</dbReference>
<protein>
    <submittedName>
        <fullName evidence="3">Para-aminobenzoate synthetase component 2</fullName>
        <ecNumber evidence="3">2.6.1.85</ecNumber>
    </submittedName>
</protein>
<sequence>MILMIDNYDSFTYNLVDYLEQLGEEVMVKRNDQLAISDIKDLAPEMIIISPGPGVPKEAGVSMEVINNFKGEIPILGICLGHQAIAEVFNAEIVKALEPKHGTVEAINHYNQGVFNKLANPLRITRYHSLVVAKKNLPFDLEITAVSEEGEVMGLKHKKYLIEGVQFHPEALLTEQGRELLANFIAEARGEKGDRKNSN</sequence>
<dbReference type="InterPro" id="IPR050472">
    <property type="entry name" value="Anth_synth/Amidotransfase"/>
</dbReference>
<keyword evidence="4" id="KW-1185">Reference proteome</keyword>
<dbReference type="InterPro" id="IPR006221">
    <property type="entry name" value="TrpG/PapA_dom"/>
</dbReference>
<gene>
    <name evidence="3" type="ORF">JOC47_000007</name>
</gene>
<dbReference type="PANTHER" id="PTHR43418:SF4">
    <property type="entry name" value="MULTIFUNCTIONAL TRYPTOPHAN BIOSYNTHESIS PROTEIN"/>
    <property type="match status" value="1"/>
</dbReference>
<dbReference type="InterPro" id="IPR029062">
    <property type="entry name" value="Class_I_gatase-like"/>
</dbReference>
<dbReference type="Gene3D" id="3.40.50.880">
    <property type="match status" value="1"/>
</dbReference>
<dbReference type="AlphaFoldDB" id="A0A938XQ34"/>
<dbReference type="Pfam" id="PF00117">
    <property type="entry name" value="GATase"/>
    <property type="match status" value="1"/>
</dbReference>
<dbReference type="PANTHER" id="PTHR43418">
    <property type="entry name" value="MULTIFUNCTIONAL TRYPTOPHAN BIOSYNTHESIS PROTEIN-RELATED"/>
    <property type="match status" value="1"/>
</dbReference>
<dbReference type="GO" id="GO:0000162">
    <property type="term" value="P:L-tryptophan biosynthetic process"/>
    <property type="evidence" value="ECO:0007669"/>
    <property type="project" value="TreeGrafter"/>
</dbReference>
<dbReference type="EMBL" id="JAFBDQ010000001">
    <property type="protein sequence ID" value="MBM7555183.1"/>
    <property type="molecule type" value="Genomic_DNA"/>
</dbReference>
<dbReference type="PRINTS" id="PR00097">
    <property type="entry name" value="ANTSNTHASEII"/>
</dbReference>
<evidence type="ECO:0000256" key="1">
    <source>
        <dbReference type="ARBA" id="ARBA00022962"/>
    </source>
</evidence>
<evidence type="ECO:0000313" key="3">
    <source>
        <dbReference type="EMBL" id="MBM7555183.1"/>
    </source>
</evidence>
<dbReference type="FunFam" id="3.40.50.880:FF:000003">
    <property type="entry name" value="Anthranilate synthase component II"/>
    <property type="match status" value="1"/>
</dbReference>
<dbReference type="GO" id="GO:0046820">
    <property type="term" value="F:4-amino-4-deoxychorismate synthase activity"/>
    <property type="evidence" value="ECO:0007669"/>
    <property type="project" value="UniProtKB-EC"/>
</dbReference>
<accession>A0A938XQ34</accession>
<keyword evidence="3" id="KW-0808">Transferase</keyword>
<dbReference type="GO" id="GO:0005829">
    <property type="term" value="C:cytosol"/>
    <property type="evidence" value="ECO:0007669"/>
    <property type="project" value="TreeGrafter"/>
</dbReference>
<dbReference type="RefSeq" id="WP_204699916.1">
    <property type="nucleotide sequence ID" value="NZ_JAFBDQ010000001.1"/>
</dbReference>
<name>A0A938XQ34_9FIRM</name>
<evidence type="ECO:0000259" key="2">
    <source>
        <dbReference type="Pfam" id="PF00117"/>
    </source>
</evidence>
<keyword evidence="1" id="KW-0315">Glutamine amidotransferase</keyword>
<dbReference type="NCBIfam" id="TIGR00566">
    <property type="entry name" value="trpG_papA"/>
    <property type="match status" value="1"/>
</dbReference>
<dbReference type="PRINTS" id="PR00096">
    <property type="entry name" value="GATASE"/>
</dbReference>
<proteinExistence type="predicted"/>
<dbReference type="InterPro" id="IPR017926">
    <property type="entry name" value="GATASE"/>
</dbReference>
<dbReference type="PRINTS" id="PR00099">
    <property type="entry name" value="CPSGATASE"/>
</dbReference>
<comment type="caution">
    <text evidence="3">The sequence shown here is derived from an EMBL/GenBank/DDBJ whole genome shotgun (WGS) entry which is preliminary data.</text>
</comment>
<keyword evidence="3" id="KW-0032">Aminotransferase</keyword>
<dbReference type="EC" id="2.6.1.85" evidence="3"/>
<dbReference type="CDD" id="cd01743">
    <property type="entry name" value="GATase1_Anthranilate_Synthase"/>
    <property type="match status" value="1"/>
</dbReference>
<dbReference type="PROSITE" id="PS51273">
    <property type="entry name" value="GATASE_TYPE_1"/>
    <property type="match status" value="1"/>
</dbReference>
<evidence type="ECO:0000313" key="4">
    <source>
        <dbReference type="Proteomes" id="UP000774000"/>
    </source>
</evidence>
<feature type="domain" description="Glutamine amidotransferase" evidence="2">
    <location>
        <begin position="3"/>
        <end position="186"/>
    </location>
</feature>
<dbReference type="Proteomes" id="UP000774000">
    <property type="component" value="Unassembled WGS sequence"/>
</dbReference>
<reference evidence="3" key="1">
    <citation type="submission" date="2021-01" db="EMBL/GenBank/DDBJ databases">
        <title>Genomic Encyclopedia of Type Strains, Phase IV (KMG-IV): sequencing the most valuable type-strain genomes for metagenomic binning, comparative biology and taxonomic classification.</title>
        <authorList>
            <person name="Goeker M."/>
        </authorList>
    </citation>
    <scope>NUCLEOTIDE SEQUENCE</scope>
    <source>
        <strain evidence="3">DSM 23230</strain>
    </source>
</reference>
<organism evidence="3 4">
    <name type="scientific">Halanaerobacter jeridensis</name>
    <dbReference type="NCBI Taxonomy" id="706427"/>
    <lineage>
        <taxon>Bacteria</taxon>
        <taxon>Bacillati</taxon>
        <taxon>Bacillota</taxon>
        <taxon>Clostridia</taxon>
        <taxon>Halanaerobiales</taxon>
        <taxon>Halobacteroidaceae</taxon>
        <taxon>Halanaerobacter</taxon>
    </lineage>
</organism>
<dbReference type="SUPFAM" id="SSF52317">
    <property type="entry name" value="Class I glutamine amidotransferase-like"/>
    <property type="match status" value="1"/>
</dbReference>